<sequence>MTKLSNSISYRLLRQWDQFCRLLPQIKRYEIWSDASGRGYGGHLGPQHRPLDVWQATHSGLNSVVPSSSSGISSSSSELTSTVGDDAGGGPNGSTEYVEAMAVLLSLRRWSDQLRGKKVYCYIDNYTVYKYLSRRYSNSIIPSRHRLFPQNFFGSSTKSSHHNSSFLSTATTTTTTAMTPTTTTTTITTLTTTSGTGKTTVAGKERPMPKKVKFQGTRETLEQIERLVEEHDIILRARWVWGKDNRLADRLSRLGRGYAGLPPEVRELLKASGGAVQARSGGEGQDRPPTTMA</sequence>
<evidence type="ECO:0000313" key="2">
    <source>
        <dbReference type="EMBL" id="KAK8858602.1"/>
    </source>
</evidence>
<feature type="region of interest" description="Disordered" evidence="1">
    <location>
        <begin position="272"/>
        <end position="293"/>
    </location>
</feature>
<evidence type="ECO:0000256" key="1">
    <source>
        <dbReference type="SAM" id="MobiDB-lite"/>
    </source>
</evidence>
<accession>A0AAW0Z038</accession>
<gene>
    <name evidence="2" type="ORF">IAR55_002831</name>
</gene>
<proteinExistence type="predicted"/>
<evidence type="ECO:0008006" key="4">
    <source>
        <dbReference type="Google" id="ProtNLM"/>
    </source>
</evidence>
<feature type="region of interest" description="Disordered" evidence="1">
    <location>
        <begin position="65"/>
        <end position="92"/>
    </location>
</feature>
<dbReference type="EMBL" id="JBCAWK010000005">
    <property type="protein sequence ID" value="KAK8858602.1"/>
    <property type="molecule type" value="Genomic_DNA"/>
</dbReference>
<dbReference type="GeneID" id="92180089"/>
<dbReference type="KEGG" id="kne:92180089"/>
<dbReference type="PANTHER" id="PTHR33050:SF7">
    <property type="entry name" value="RIBONUCLEASE H"/>
    <property type="match status" value="1"/>
</dbReference>
<dbReference type="PANTHER" id="PTHR33050">
    <property type="entry name" value="REVERSE TRANSCRIPTASE DOMAIN-CONTAINING PROTEIN"/>
    <property type="match status" value="1"/>
</dbReference>
<comment type="caution">
    <text evidence="2">The sequence shown here is derived from an EMBL/GenBank/DDBJ whole genome shotgun (WGS) entry which is preliminary data.</text>
</comment>
<protein>
    <recommendedName>
        <fullName evidence="4">RNase H type-1 domain-containing protein</fullName>
    </recommendedName>
</protein>
<dbReference type="InterPro" id="IPR052055">
    <property type="entry name" value="Hepadnavirus_pol/RT"/>
</dbReference>
<reference evidence="2 3" key="1">
    <citation type="journal article" date="2024" name="bioRxiv">
        <title>Comparative genomics of Cryptococcus and Kwoniella reveals pathogenesis evolution and contrasting karyotype dynamics via intercentromeric recombination or chromosome fusion.</title>
        <authorList>
            <person name="Coelho M.A."/>
            <person name="David-Palma M."/>
            <person name="Shea T."/>
            <person name="Bowers K."/>
            <person name="McGinley-Smith S."/>
            <person name="Mohammad A.W."/>
            <person name="Gnirke A."/>
            <person name="Yurkov A.M."/>
            <person name="Nowrousian M."/>
            <person name="Sun S."/>
            <person name="Cuomo C.A."/>
            <person name="Heitman J."/>
        </authorList>
    </citation>
    <scope>NUCLEOTIDE SEQUENCE [LARGE SCALE GENOMIC DNA]</scope>
    <source>
        <strain evidence="2 3">CBS 13917</strain>
    </source>
</reference>
<feature type="compositionally biased region" description="Low complexity" evidence="1">
    <location>
        <begin position="65"/>
        <end position="82"/>
    </location>
</feature>
<dbReference type="Proteomes" id="UP001388673">
    <property type="component" value="Unassembled WGS sequence"/>
</dbReference>
<organism evidence="2 3">
    <name type="scientific">Kwoniella newhampshirensis</name>
    <dbReference type="NCBI Taxonomy" id="1651941"/>
    <lineage>
        <taxon>Eukaryota</taxon>
        <taxon>Fungi</taxon>
        <taxon>Dikarya</taxon>
        <taxon>Basidiomycota</taxon>
        <taxon>Agaricomycotina</taxon>
        <taxon>Tremellomycetes</taxon>
        <taxon>Tremellales</taxon>
        <taxon>Cryptococcaceae</taxon>
        <taxon>Kwoniella</taxon>
    </lineage>
</organism>
<name>A0AAW0Z038_9TREE</name>
<dbReference type="RefSeq" id="XP_066803443.1">
    <property type="nucleotide sequence ID" value="XM_066945942.1"/>
</dbReference>
<keyword evidence="3" id="KW-1185">Reference proteome</keyword>
<dbReference type="AlphaFoldDB" id="A0AAW0Z038"/>
<evidence type="ECO:0000313" key="3">
    <source>
        <dbReference type="Proteomes" id="UP001388673"/>
    </source>
</evidence>